<name>A0A165DKX1_9APHY</name>
<reference evidence="1 2" key="1">
    <citation type="journal article" date="2016" name="Mol. Biol. Evol.">
        <title>Comparative Genomics of Early-Diverging Mushroom-Forming Fungi Provides Insights into the Origins of Lignocellulose Decay Capabilities.</title>
        <authorList>
            <person name="Nagy L.G."/>
            <person name="Riley R."/>
            <person name="Tritt A."/>
            <person name="Adam C."/>
            <person name="Daum C."/>
            <person name="Floudas D."/>
            <person name="Sun H."/>
            <person name="Yadav J.S."/>
            <person name="Pangilinan J."/>
            <person name="Larsson K.H."/>
            <person name="Matsuura K."/>
            <person name="Barry K."/>
            <person name="Labutti K."/>
            <person name="Kuo R."/>
            <person name="Ohm R.A."/>
            <person name="Bhattacharya S.S."/>
            <person name="Shirouzu T."/>
            <person name="Yoshinaga Y."/>
            <person name="Martin F.M."/>
            <person name="Grigoriev I.V."/>
            <person name="Hibbett D.S."/>
        </authorList>
    </citation>
    <scope>NUCLEOTIDE SEQUENCE [LARGE SCALE GENOMIC DNA]</scope>
    <source>
        <strain evidence="1 2">93-53</strain>
    </source>
</reference>
<dbReference type="Proteomes" id="UP000076871">
    <property type="component" value="Unassembled WGS sequence"/>
</dbReference>
<dbReference type="GeneID" id="63828317"/>
<dbReference type="EMBL" id="KV427632">
    <property type="protein sequence ID" value="KZT05107.1"/>
    <property type="molecule type" value="Genomic_DNA"/>
</dbReference>
<protein>
    <submittedName>
        <fullName evidence="1">Uncharacterized protein</fullName>
    </submittedName>
</protein>
<evidence type="ECO:0000313" key="1">
    <source>
        <dbReference type="EMBL" id="KZT05107.1"/>
    </source>
</evidence>
<dbReference type="OrthoDB" id="3219836at2759"/>
<dbReference type="STRING" id="1314785.A0A165DKX1"/>
<evidence type="ECO:0000313" key="2">
    <source>
        <dbReference type="Proteomes" id="UP000076871"/>
    </source>
</evidence>
<keyword evidence="2" id="KW-1185">Reference proteome</keyword>
<organism evidence="1 2">
    <name type="scientific">Laetiporus sulphureus 93-53</name>
    <dbReference type="NCBI Taxonomy" id="1314785"/>
    <lineage>
        <taxon>Eukaryota</taxon>
        <taxon>Fungi</taxon>
        <taxon>Dikarya</taxon>
        <taxon>Basidiomycota</taxon>
        <taxon>Agaricomycotina</taxon>
        <taxon>Agaricomycetes</taxon>
        <taxon>Polyporales</taxon>
        <taxon>Laetiporus</taxon>
    </lineage>
</organism>
<sequence length="205" mass="21919">MPAPSALHHEGTTSPIVGHVNLMVDTFIANANAEDLRAIIRGTLGASPPSVASALTAAARRRMLQTNATAMPFPDRLFIKDESGSSRPGPALRETLSRVCALYGAGLGFASLSVLSVVVRATMGLEWEEGGELENVLASIDTDISQAIQSSREELESGRVRDLETARNAVNRLRSAVRDCREVVNKGIGGYPFEQGATALDFWKI</sequence>
<accession>A0A165DKX1</accession>
<dbReference type="AlphaFoldDB" id="A0A165DKX1"/>
<dbReference type="InParanoid" id="A0A165DKX1"/>
<proteinExistence type="predicted"/>
<gene>
    <name evidence="1" type="ORF">LAESUDRAFT_744060</name>
</gene>
<dbReference type="RefSeq" id="XP_040762847.1">
    <property type="nucleotide sequence ID" value="XM_040911289.1"/>
</dbReference>